<dbReference type="RefSeq" id="XP_018231872.1">
    <property type="nucleotide sequence ID" value="XM_018397809.1"/>
</dbReference>
<sequence>MINDHKIIRDVMVDWIGFGGVAIDKRSEQAVFSVESGE</sequence>
<evidence type="ECO:0000313" key="2">
    <source>
        <dbReference type="Proteomes" id="UP000009097"/>
    </source>
</evidence>
<dbReference type="EMBL" id="DS231696">
    <property type="protein sequence ID" value="KNA93826.1"/>
    <property type="molecule type" value="Genomic_DNA"/>
</dbReference>
<dbReference type="VEuPathDB" id="FungiDB:FOXG_17822"/>
<dbReference type="Proteomes" id="UP000009097">
    <property type="component" value="Unassembled WGS sequence"/>
</dbReference>
<protein>
    <submittedName>
        <fullName evidence="1">Uncharacterized protein</fullName>
    </submittedName>
</protein>
<dbReference type="AlphaFoldDB" id="A0A0J9WFT2"/>
<organism evidence="1 2">
    <name type="scientific">Fusarium oxysporum f. sp. lycopersici (strain 4287 / CBS 123668 / FGSC 9935 / NRRL 34936)</name>
    <name type="common">Fusarium vascular wilt of tomato</name>
    <dbReference type="NCBI Taxonomy" id="426428"/>
    <lineage>
        <taxon>Eukaryota</taxon>
        <taxon>Fungi</taxon>
        <taxon>Dikarya</taxon>
        <taxon>Ascomycota</taxon>
        <taxon>Pezizomycotina</taxon>
        <taxon>Sordariomycetes</taxon>
        <taxon>Hypocreomycetidae</taxon>
        <taxon>Hypocreales</taxon>
        <taxon>Nectriaceae</taxon>
        <taxon>Fusarium</taxon>
        <taxon>Fusarium oxysporum species complex</taxon>
    </lineage>
</organism>
<dbReference type="GeneID" id="28958528"/>
<reference evidence="1" key="2">
    <citation type="journal article" date="2010" name="Nature">
        <title>Comparative genomics reveals mobile pathogenicity chromosomes in Fusarium.</title>
        <authorList>
            <person name="Ma L.J."/>
            <person name="van der Does H.C."/>
            <person name="Borkovich K.A."/>
            <person name="Coleman J.J."/>
            <person name="Daboussi M.J."/>
            <person name="Di Pietro A."/>
            <person name="Dufresne M."/>
            <person name="Freitag M."/>
            <person name="Grabherr M."/>
            <person name="Henrissat B."/>
            <person name="Houterman P.M."/>
            <person name="Kang S."/>
            <person name="Shim W.B."/>
            <person name="Woloshuk C."/>
            <person name="Xie X."/>
            <person name="Xu J.R."/>
            <person name="Antoniw J."/>
            <person name="Baker S.E."/>
            <person name="Bluhm B.H."/>
            <person name="Breakspear A."/>
            <person name="Brown D.W."/>
            <person name="Butchko R.A."/>
            <person name="Chapman S."/>
            <person name="Coulson R."/>
            <person name="Coutinho P.M."/>
            <person name="Danchin E.G."/>
            <person name="Diener A."/>
            <person name="Gale L.R."/>
            <person name="Gardiner D.M."/>
            <person name="Goff S."/>
            <person name="Hammond-Kosack K.E."/>
            <person name="Hilburn K."/>
            <person name="Hua-Van A."/>
            <person name="Jonkers W."/>
            <person name="Kazan K."/>
            <person name="Kodira C.D."/>
            <person name="Koehrsen M."/>
            <person name="Kumar L."/>
            <person name="Lee Y.H."/>
            <person name="Li L."/>
            <person name="Manners J.M."/>
            <person name="Miranda-Saavedra D."/>
            <person name="Mukherjee M."/>
            <person name="Park G."/>
            <person name="Park J."/>
            <person name="Park S.Y."/>
            <person name="Proctor R.H."/>
            <person name="Regev A."/>
            <person name="Ruiz-Roldan M.C."/>
            <person name="Sain D."/>
            <person name="Sakthikumar S."/>
            <person name="Sykes S."/>
            <person name="Schwartz D.C."/>
            <person name="Turgeon B.G."/>
            <person name="Wapinski I."/>
            <person name="Yoder O."/>
            <person name="Young S."/>
            <person name="Zeng Q."/>
            <person name="Zhou S."/>
            <person name="Galagan J."/>
            <person name="Cuomo C.A."/>
            <person name="Kistler H.C."/>
            <person name="Rep M."/>
        </authorList>
    </citation>
    <scope>NUCLEOTIDE SEQUENCE [LARGE SCALE GENOMIC DNA]</scope>
    <source>
        <strain evidence="1">4287</strain>
    </source>
</reference>
<dbReference type="KEGG" id="fox:FOXG_17822"/>
<gene>
    <name evidence="1" type="ORF">FOXG_17822</name>
</gene>
<name>A0A0J9WFT2_FUSO4</name>
<evidence type="ECO:0000313" key="1">
    <source>
        <dbReference type="EMBL" id="KNA93826.1"/>
    </source>
</evidence>
<proteinExistence type="predicted"/>
<accession>A0A0J9WFT2</accession>
<reference evidence="1" key="1">
    <citation type="submission" date="2007-04" db="EMBL/GenBank/DDBJ databases">
        <authorList>
            <consortium name="The Broad Institute Genome Sequencing Platform"/>
            <person name="Birren B."/>
            <person name="Lander E."/>
            <person name="Galagan J."/>
            <person name="Nusbaum C."/>
            <person name="Devon K."/>
            <person name="Ma L.-J."/>
            <person name="Jaffe D."/>
            <person name="Butler J."/>
            <person name="Alvarez P."/>
            <person name="Gnerre S."/>
            <person name="Grabherr M."/>
            <person name="Kleber M."/>
            <person name="Mauceli E."/>
            <person name="Brockman W."/>
            <person name="MacCallum I.A."/>
            <person name="Young S."/>
            <person name="LaButti K."/>
            <person name="DeCaprio D."/>
            <person name="Crawford M."/>
            <person name="Koehrsen M."/>
            <person name="Engels R."/>
            <person name="Montgomery P."/>
            <person name="Pearson M."/>
            <person name="Howarth C."/>
            <person name="Larson L."/>
            <person name="White J."/>
            <person name="O'Leary S."/>
            <person name="Kodira C."/>
            <person name="Zeng Q."/>
            <person name="Yandava C."/>
            <person name="Alvarado L."/>
            <person name="Kistler C."/>
            <person name="Shim W.-B."/>
            <person name="Kang S."/>
            <person name="Woloshuk C."/>
        </authorList>
    </citation>
    <scope>NUCLEOTIDE SEQUENCE</scope>
    <source>
        <strain evidence="1">4287</strain>
    </source>
</reference>